<evidence type="ECO:0000313" key="2">
    <source>
        <dbReference type="EMBL" id="TQD43276.1"/>
    </source>
</evidence>
<keyword evidence="1" id="KW-0472">Membrane</keyword>
<dbReference type="OrthoDB" id="5966734at2"/>
<comment type="caution">
    <text evidence="2">The sequence shown here is derived from an EMBL/GenBank/DDBJ whole genome shotgun (WGS) entry which is preliminary data.</text>
</comment>
<organism evidence="2 3">
    <name type="scientific">Marilutibacter aestuarii</name>
    <dbReference type="NCBI Taxonomy" id="1706195"/>
    <lineage>
        <taxon>Bacteria</taxon>
        <taxon>Pseudomonadati</taxon>
        <taxon>Pseudomonadota</taxon>
        <taxon>Gammaproteobacteria</taxon>
        <taxon>Lysobacterales</taxon>
        <taxon>Lysobacteraceae</taxon>
        <taxon>Marilutibacter</taxon>
    </lineage>
</organism>
<dbReference type="Pfam" id="PF20228">
    <property type="entry name" value="DUF6587"/>
    <property type="match status" value="1"/>
</dbReference>
<keyword evidence="1" id="KW-1133">Transmembrane helix</keyword>
<keyword evidence="3" id="KW-1185">Reference proteome</keyword>
<accession>A0A507ZZU9</accession>
<gene>
    <name evidence="2" type="ORF">FKV25_10745</name>
</gene>
<sequence length="87" mass="9079">MEASLFAQYVAIALAVLASAIHVLNRQLPGPMRRLRVACAVPLLRAGRPAWSVRLGRWIAPTRVAAGKAACGGCDGCGPGDTATRQP</sequence>
<evidence type="ECO:0000256" key="1">
    <source>
        <dbReference type="SAM" id="Phobius"/>
    </source>
</evidence>
<dbReference type="AlphaFoldDB" id="A0A507ZZU9"/>
<keyword evidence="1" id="KW-0812">Transmembrane</keyword>
<dbReference type="InterPro" id="IPR046494">
    <property type="entry name" value="DUF6587"/>
</dbReference>
<feature type="transmembrane region" description="Helical" evidence="1">
    <location>
        <begin position="6"/>
        <end position="24"/>
    </location>
</feature>
<proteinExistence type="predicted"/>
<name>A0A507ZZU9_9GAMM</name>
<dbReference type="Proteomes" id="UP000318212">
    <property type="component" value="Unassembled WGS sequence"/>
</dbReference>
<evidence type="ECO:0000313" key="3">
    <source>
        <dbReference type="Proteomes" id="UP000318212"/>
    </source>
</evidence>
<dbReference type="EMBL" id="VICE01000099">
    <property type="protein sequence ID" value="TQD43276.1"/>
    <property type="molecule type" value="Genomic_DNA"/>
</dbReference>
<reference evidence="2 3" key="1">
    <citation type="submission" date="2019-06" db="EMBL/GenBank/DDBJ databases">
        <title>Lysobacter alkalisoli sp. nov. isolated from saline soil.</title>
        <authorList>
            <person name="Sun J.-Q."/>
            <person name="Xu L."/>
        </authorList>
    </citation>
    <scope>NUCLEOTIDE SEQUENCE [LARGE SCALE GENOMIC DNA]</scope>
    <source>
        <strain evidence="2 3">JCM 31130</strain>
    </source>
</reference>
<protein>
    <submittedName>
        <fullName evidence="2">Uncharacterized protein</fullName>
    </submittedName>
</protein>